<reference evidence="7 8" key="1">
    <citation type="submission" date="2024-02" db="EMBL/GenBank/DDBJ databases">
        <title>De novo assembly and annotation of 12 fungi associated with fruit tree decline syndrome in Ontario, Canada.</title>
        <authorList>
            <person name="Sulman M."/>
            <person name="Ellouze W."/>
            <person name="Ilyukhin E."/>
        </authorList>
    </citation>
    <scope>NUCLEOTIDE SEQUENCE [LARGE SCALE GENOMIC DNA]</scope>
    <source>
        <strain evidence="7 8">M169</strain>
    </source>
</reference>
<evidence type="ECO:0000256" key="3">
    <source>
        <dbReference type="RuleBase" id="RU362132"/>
    </source>
</evidence>
<gene>
    <name evidence="7" type="ORF">SLS63_012624</name>
</gene>
<dbReference type="Proteomes" id="UP001430848">
    <property type="component" value="Unassembled WGS sequence"/>
</dbReference>
<dbReference type="Gene3D" id="3.40.50.1220">
    <property type="entry name" value="TPP-binding domain"/>
    <property type="match status" value="1"/>
</dbReference>
<dbReference type="PANTHER" id="PTHR18968">
    <property type="entry name" value="THIAMINE PYROPHOSPHATE ENZYMES"/>
    <property type="match status" value="1"/>
</dbReference>
<feature type="domain" description="Thiamine pyrophosphate enzyme TPP-binding" evidence="5">
    <location>
        <begin position="424"/>
        <end position="573"/>
    </location>
</feature>
<dbReference type="InterPro" id="IPR029035">
    <property type="entry name" value="DHS-like_NAD/FAD-binding_dom"/>
</dbReference>
<feature type="domain" description="Thiamine pyrophosphate enzyme N-terminal TPP-binding" evidence="6">
    <location>
        <begin position="5"/>
        <end position="134"/>
    </location>
</feature>
<dbReference type="InterPro" id="IPR011766">
    <property type="entry name" value="TPP_enzyme_TPP-bd"/>
</dbReference>
<sequence>MAEYTASSAMLEALEAAGVTHLFVNLGSDHPAIMEAISKRKRDGKQGLKFVTAPNEFVGLCAAQGFFQASGKMQAIIVHVDAGTLAMAGALHNVSRARIPVIMIAGTSPITDENELVGTRNEFIHYIQDTIDQRGIVRNYTVLNHEIRTGRNVKQLIHRAAQFSQSAPQGPSYLIASRETLEEEIPPYDVNPKKYRPLAPKALDPDSVKEIGEALINAKLPVVITSYVGKNVAAVLELVKLAEITGLAVLEAVPGNMNFPHDHQLYAGNHWSDSPRDGLLQKADVILVIDSDVPWIKSRFKPSPEALIYHIDADPLKVNMSLFNIGADISAQADAKTALEQINQWLTQQKITAAQEESFKKRTANISSIHDAYVADVAALQNVPEGDIITPHYVLSVLKKHIDQETLILSEAISNYRPVCDVLERTLPGTYLTSGATSLGWVGGAAIGAKLAKPDKTVVAICGDGTFLFSIPSTVQWMARHYDAPFLTLVLNNRGWKSPMLSNLAVHKAGHSSRMASADDLHVTFDPPVDHAQVAVAAGAGFGATVKKASEVEAAIKKGLETVKAGRAAVIDVWLPKFQVGDVVG</sequence>
<keyword evidence="2 3" id="KW-0786">Thiamine pyrophosphate</keyword>
<dbReference type="InterPro" id="IPR012001">
    <property type="entry name" value="Thiamin_PyroP_enz_TPP-bd_dom"/>
</dbReference>
<protein>
    <recommendedName>
        <fullName evidence="9">Pyruvate decarboxylase</fullName>
    </recommendedName>
</protein>
<keyword evidence="8" id="KW-1185">Reference proteome</keyword>
<dbReference type="InterPro" id="IPR012000">
    <property type="entry name" value="Thiamin_PyroP_enz_cen_dom"/>
</dbReference>
<dbReference type="PANTHER" id="PTHR18968:SF164">
    <property type="entry name" value="PYRUVATE DECARBOXYLASE"/>
    <property type="match status" value="1"/>
</dbReference>
<dbReference type="InterPro" id="IPR045229">
    <property type="entry name" value="TPP_enz"/>
</dbReference>
<evidence type="ECO:0000259" key="4">
    <source>
        <dbReference type="Pfam" id="PF00205"/>
    </source>
</evidence>
<feature type="domain" description="Thiamine pyrophosphate enzyme central" evidence="4">
    <location>
        <begin position="209"/>
        <end position="342"/>
    </location>
</feature>
<evidence type="ECO:0008006" key="9">
    <source>
        <dbReference type="Google" id="ProtNLM"/>
    </source>
</evidence>
<dbReference type="CDD" id="cd02002">
    <property type="entry name" value="TPP_BFDC"/>
    <property type="match status" value="1"/>
</dbReference>
<dbReference type="NCBIfam" id="NF006203">
    <property type="entry name" value="PRK08327.1"/>
    <property type="match status" value="1"/>
</dbReference>
<proteinExistence type="inferred from homology"/>
<dbReference type="InterPro" id="IPR029061">
    <property type="entry name" value="THDP-binding"/>
</dbReference>
<name>A0ABR1NQS0_DIAER</name>
<dbReference type="Pfam" id="PF02775">
    <property type="entry name" value="TPP_enzyme_C"/>
    <property type="match status" value="1"/>
</dbReference>
<dbReference type="Gene3D" id="3.40.50.970">
    <property type="match status" value="2"/>
</dbReference>
<dbReference type="SUPFAM" id="SSF52467">
    <property type="entry name" value="DHS-like NAD/FAD-binding domain"/>
    <property type="match status" value="1"/>
</dbReference>
<accession>A0ABR1NQS0</accession>
<comment type="caution">
    <text evidence="7">The sequence shown here is derived from an EMBL/GenBank/DDBJ whole genome shotgun (WGS) entry which is preliminary data.</text>
</comment>
<evidence type="ECO:0000259" key="6">
    <source>
        <dbReference type="Pfam" id="PF02776"/>
    </source>
</evidence>
<evidence type="ECO:0000259" key="5">
    <source>
        <dbReference type="Pfam" id="PF02775"/>
    </source>
</evidence>
<evidence type="ECO:0000313" key="8">
    <source>
        <dbReference type="Proteomes" id="UP001430848"/>
    </source>
</evidence>
<dbReference type="Pfam" id="PF02776">
    <property type="entry name" value="TPP_enzyme_N"/>
    <property type="match status" value="1"/>
</dbReference>
<evidence type="ECO:0000313" key="7">
    <source>
        <dbReference type="EMBL" id="KAK7711670.1"/>
    </source>
</evidence>
<evidence type="ECO:0000256" key="1">
    <source>
        <dbReference type="ARBA" id="ARBA00007812"/>
    </source>
</evidence>
<evidence type="ECO:0000256" key="2">
    <source>
        <dbReference type="ARBA" id="ARBA00023052"/>
    </source>
</evidence>
<dbReference type="Pfam" id="PF00205">
    <property type="entry name" value="TPP_enzyme_M"/>
    <property type="match status" value="1"/>
</dbReference>
<organism evidence="7 8">
    <name type="scientific">Diaporthe eres</name>
    <name type="common">Phomopsis oblonga</name>
    <dbReference type="NCBI Taxonomy" id="83184"/>
    <lineage>
        <taxon>Eukaryota</taxon>
        <taxon>Fungi</taxon>
        <taxon>Dikarya</taxon>
        <taxon>Ascomycota</taxon>
        <taxon>Pezizomycotina</taxon>
        <taxon>Sordariomycetes</taxon>
        <taxon>Sordariomycetidae</taxon>
        <taxon>Diaporthales</taxon>
        <taxon>Diaporthaceae</taxon>
        <taxon>Diaporthe</taxon>
        <taxon>Diaporthe eres species complex</taxon>
    </lineage>
</organism>
<dbReference type="SUPFAM" id="SSF52518">
    <property type="entry name" value="Thiamin diphosphate-binding fold (THDP-binding)"/>
    <property type="match status" value="2"/>
</dbReference>
<comment type="similarity">
    <text evidence="1 3">Belongs to the TPP enzyme family.</text>
</comment>
<dbReference type="EMBL" id="JAKNSF020000143">
    <property type="protein sequence ID" value="KAK7711670.1"/>
    <property type="molecule type" value="Genomic_DNA"/>
</dbReference>
<dbReference type="CDD" id="cd07035">
    <property type="entry name" value="TPP_PYR_POX_like"/>
    <property type="match status" value="1"/>
</dbReference>